<keyword evidence="1" id="KW-0378">Hydrolase</keyword>
<dbReference type="InterPro" id="IPR057373">
    <property type="entry name" value="ZNFX1"/>
</dbReference>
<dbReference type="PANTHER" id="PTHR10887:SF341">
    <property type="entry name" value="NFX1-TYPE ZINC FINGER-CONTAINING PROTEIN 1"/>
    <property type="match status" value="1"/>
</dbReference>
<feature type="domain" description="DNA2/NAM7 helicase helicase" evidence="2">
    <location>
        <begin position="305"/>
        <end position="678"/>
    </location>
</feature>
<dbReference type="EMBL" id="MSFO01000007">
    <property type="protein sequence ID" value="PLB45920.1"/>
    <property type="molecule type" value="Genomic_DNA"/>
</dbReference>
<keyword evidence="1" id="KW-0347">Helicase</keyword>
<protein>
    <submittedName>
        <fullName evidence="5">ATP binding protein</fullName>
    </submittedName>
</protein>
<dbReference type="GO" id="GO:0031380">
    <property type="term" value="C:nuclear RNA-directed RNA polymerase complex"/>
    <property type="evidence" value="ECO:0007669"/>
    <property type="project" value="TreeGrafter"/>
</dbReference>
<dbReference type="OrthoDB" id="409395at2759"/>
<evidence type="ECO:0000259" key="3">
    <source>
        <dbReference type="Pfam" id="PF13087"/>
    </source>
</evidence>
<dbReference type="CDD" id="cd06008">
    <property type="entry name" value="NF-X1-zinc-finger"/>
    <property type="match status" value="1"/>
</dbReference>
<dbReference type="InterPro" id="IPR041677">
    <property type="entry name" value="DNA2/NAM7_AAA_11"/>
</dbReference>
<evidence type="ECO:0000313" key="5">
    <source>
        <dbReference type="EMBL" id="PLB45920.1"/>
    </source>
</evidence>
<reference evidence="5 6" key="1">
    <citation type="submission" date="2016-12" db="EMBL/GenBank/DDBJ databases">
        <title>The genomes of Aspergillus section Nigri reveals drivers in fungal speciation.</title>
        <authorList>
            <consortium name="DOE Joint Genome Institute"/>
            <person name="Vesth T.C."/>
            <person name="Nybo J."/>
            <person name="Theobald S."/>
            <person name="Brandl J."/>
            <person name="Frisvad J.C."/>
            <person name="Nielsen K.F."/>
            <person name="Lyhne E.K."/>
            <person name="Kogle M.E."/>
            <person name="Kuo A."/>
            <person name="Riley R."/>
            <person name="Clum A."/>
            <person name="Nolan M."/>
            <person name="Lipzen A."/>
            <person name="Salamov A."/>
            <person name="Henrissat B."/>
            <person name="Wiebenga A."/>
            <person name="De Vries R.P."/>
            <person name="Grigoriev I.V."/>
            <person name="Mortensen U.H."/>
            <person name="Andersen M.R."/>
            <person name="Baker S.E."/>
        </authorList>
    </citation>
    <scope>NUCLEOTIDE SEQUENCE [LARGE SCALE GENOMIC DNA]</scope>
    <source>
        <strain evidence="5 6">IBT 23096</strain>
    </source>
</reference>
<dbReference type="CDD" id="cd18808">
    <property type="entry name" value="SF1_C_Upf1"/>
    <property type="match status" value="1"/>
</dbReference>
<dbReference type="InterPro" id="IPR047187">
    <property type="entry name" value="SF1_C_Upf1"/>
</dbReference>
<gene>
    <name evidence="5" type="ORF">P170DRAFT_500674</name>
</gene>
<dbReference type="AlphaFoldDB" id="A0A2I2FZ54"/>
<dbReference type="Pfam" id="PF25396">
    <property type="entry name" value="ZNFX1"/>
    <property type="match status" value="1"/>
</dbReference>
<name>A0A2I2FZ54_9EURO</name>
<dbReference type="GO" id="GO:0004386">
    <property type="term" value="F:helicase activity"/>
    <property type="evidence" value="ECO:0007669"/>
    <property type="project" value="InterPro"/>
</dbReference>
<dbReference type="STRING" id="1392250.A0A2I2FZ54"/>
<evidence type="ECO:0000259" key="4">
    <source>
        <dbReference type="Pfam" id="PF25396"/>
    </source>
</evidence>
<dbReference type="RefSeq" id="XP_024701222.1">
    <property type="nucleotide sequence ID" value="XM_024854151.1"/>
</dbReference>
<dbReference type="Gene3D" id="3.40.50.300">
    <property type="entry name" value="P-loop containing nucleotide triphosphate hydrolases"/>
    <property type="match status" value="3"/>
</dbReference>
<feature type="domain" description="DNA2/NAM7 helicase-like C-terminal" evidence="3">
    <location>
        <begin position="693"/>
        <end position="877"/>
    </location>
</feature>
<dbReference type="GeneID" id="36561857"/>
<dbReference type="Pfam" id="PF13087">
    <property type="entry name" value="AAA_12"/>
    <property type="match status" value="1"/>
</dbReference>
<dbReference type="Pfam" id="PF13086">
    <property type="entry name" value="AAA_11"/>
    <property type="match status" value="1"/>
</dbReference>
<dbReference type="GO" id="GO:0031048">
    <property type="term" value="P:regulatory ncRNA-mediated heterochromatin formation"/>
    <property type="evidence" value="ECO:0007669"/>
    <property type="project" value="TreeGrafter"/>
</dbReference>
<proteinExistence type="predicted"/>
<dbReference type="VEuPathDB" id="FungiDB:P170DRAFT_500674"/>
<comment type="caution">
    <text evidence="5">The sequence shown here is derived from an EMBL/GenBank/DDBJ whole genome shotgun (WGS) entry which is preliminary data.</text>
</comment>
<evidence type="ECO:0000256" key="1">
    <source>
        <dbReference type="ARBA" id="ARBA00022806"/>
    </source>
</evidence>
<keyword evidence="1" id="KW-0547">Nucleotide-binding</keyword>
<organism evidence="5 6">
    <name type="scientific">Aspergillus steynii IBT 23096</name>
    <dbReference type="NCBI Taxonomy" id="1392250"/>
    <lineage>
        <taxon>Eukaryota</taxon>
        <taxon>Fungi</taxon>
        <taxon>Dikarya</taxon>
        <taxon>Ascomycota</taxon>
        <taxon>Pezizomycotina</taxon>
        <taxon>Eurotiomycetes</taxon>
        <taxon>Eurotiomycetidae</taxon>
        <taxon>Eurotiales</taxon>
        <taxon>Aspergillaceae</taxon>
        <taxon>Aspergillus</taxon>
        <taxon>Aspergillus subgen. Circumdati</taxon>
    </lineage>
</organism>
<dbReference type="InterPro" id="IPR045055">
    <property type="entry name" value="DNA2/NAM7-like"/>
</dbReference>
<keyword evidence="1" id="KW-0067">ATP-binding</keyword>
<dbReference type="SUPFAM" id="SSF52540">
    <property type="entry name" value="P-loop containing nucleoside triphosphate hydrolases"/>
    <property type="match status" value="1"/>
</dbReference>
<dbReference type="FunFam" id="3.40.50.300:FF:001366">
    <property type="entry name" value="ATP binding protein, putative"/>
    <property type="match status" value="1"/>
</dbReference>
<sequence>MDSSNGFPPILPSERLHDHFSRIGVGSTVPVNLDVRAYFNQPELVEPEPWLQKPEIPFREEILGIDDTDDEFIELAPNRVVGPWKSKSAYLKAHYELLREDAVAPLRDAVAFVRDDPNMSDSQMVAIYEKVYIAGITFAHKDLAFRIKFSTSRAGRNIAWEYSSRLRSGSIVALSSVNDSFKSECVVAIVAARPLEGVKQHPPEIDIFFARPEDADFDPQKEWIMVQAKNGYYESVRHTMKVLQKMNQEKFPLAEHICFLEPNADAPSYVEEGPILDIQPAIGISGEEGRIDILRDWPETPTGELDATQWKALRHMLTKRLSIIQGPPGTGKTHVSVVALRIMLANMKPDDPPIIVSSQTNHALDQLLKYISLFEKQYIRVGARSSDLEIKKRTLYSIRQNQPAANLQGGLLGPARKKLRNMIQPMIEFLQAFNSENADRPLPSSAFVGLGVLSREQSDALIQGAKGWIRSDQKDDIDPLVAWLGEKVIKFEVNYAAENFGFVEDEVDLEYEQLKELEAEQGIDEDDYEILKGQFIFLKEGFCGQGSSLPDAVCQEYLKARDLWKVPVRARGAVYNALRKAAKIKMLEVFRNLAAIYTQTTGDLQIGKFERDAHILQNARVIGVTATGLSKYRGLLSTVNPKVVLVEEAAEAIEAPIAAACFPSVQQLILVGDHQQLKGHCSVQDLEGEPFFLDISMFERLLHNGLDYITLRRQRRMAPEIRALLEPIYSDLQDHASVQNRPAIPGIGDVRSFFFSHKWPESSDSLSSKFNEMEAKMIVGLFVHLVLSGTRVEDITILTFYNGQRKKLLKLLRSNSYLQGHYVNVVTVDSYQGEENEVVLLSLVRSGDSGVGFLSIDNRVCVALSRAKRGFYLFGNAMSLACADPLWWRVINIMGTDQPRRRLGFYLPLTCVKHGNKVFLREPSEWDRINGGCSLECDELLECGHKCTLRCHNFPHDRVICDRDCERLLCGHPCGQPCSATHTCSCECLQGSVRPAARSTRPVPPPVANRSSRVVDAESHRKQALRQYQEFANGGAQVLDEELLRIAESNARANQAPLKPPVNLLDD</sequence>
<keyword evidence="6" id="KW-1185">Reference proteome</keyword>
<accession>A0A2I2FZ54</accession>
<dbReference type="InterPro" id="IPR041679">
    <property type="entry name" value="DNA2/NAM7-like_C"/>
</dbReference>
<dbReference type="PANTHER" id="PTHR10887">
    <property type="entry name" value="DNA2/NAM7 HELICASE FAMILY"/>
    <property type="match status" value="1"/>
</dbReference>
<dbReference type="Proteomes" id="UP000234275">
    <property type="component" value="Unassembled WGS sequence"/>
</dbReference>
<feature type="domain" description="ZNFX1" evidence="4">
    <location>
        <begin position="121"/>
        <end position="228"/>
    </location>
</feature>
<evidence type="ECO:0000259" key="2">
    <source>
        <dbReference type="Pfam" id="PF13086"/>
    </source>
</evidence>
<evidence type="ECO:0000313" key="6">
    <source>
        <dbReference type="Proteomes" id="UP000234275"/>
    </source>
</evidence>
<dbReference type="InterPro" id="IPR027417">
    <property type="entry name" value="P-loop_NTPase"/>
</dbReference>